<evidence type="ECO:0000313" key="2">
    <source>
        <dbReference type="EMBL" id="KAL2319194.1"/>
    </source>
</evidence>
<sequence>MPRHLISDAHEWMERDSQIPLSTIQRNHHSQGTGLAESAGKEDPVELDSSPTL</sequence>
<evidence type="ECO:0000256" key="1">
    <source>
        <dbReference type="SAM" id="MobiDB-lite"/>
    </source>
</evidence>
<proteinExistence type="predicted"/>
<dbReference type="EMBL" id="JBGMDY010000011">
    <property type="protein sequence ID" value="KAL2319194.1"/>
    <property type="molecule type" value="Genomic_DNA"/>
</dbReference>
<gene>
    <name evidence="2" type="ORF">Fmac_033070</name>
</gene>
<protein>
    <submittedName>
        <fullName evidence="2">Uncharacterized protein</fullName>
    </submittedName>
</protein>
<feature type="region of interest" description="Disordered" evidence="1">
    <location>
        <begin position="16"/>
        <end position="53"/>
    </location>
</feature>
<organism evidence="2 3">
    <name type="scientific">Flemingia macrophylla</name>
    <dbReference type="NCBI Taxonomy" id="520843"/>
    <lineage>
        <taxon>Eukaryota</taxon>
        <taxon>Viridiplantae</taxon>
        <taxon>Streptophyta</taxon>
        <taxon>Embryophyta</taxon>
        <taxon>Tracheophyta</taxon>
        <taxon>Spermatophyta</taxon>
        <taxon>Magnoliopsida</taxon>
        <taxon>eudicotyledons</taxon>
        <taxon>Gunneridae</taxon>
        <taxon>Pentapetalae</taxon>
        <taxon>rosids</taxon>
        <taxon>fabids</taxon>
        <taxon>Fabales</taxon>
        <taxon>Fabaceae</taxon>
        <taxon>Papilionoideae</taxon>
        <taxon>50 kb inversion clade</taxon>
        <taxon>NPAAA clade</taxon>
        <taxon>indigoferoid/millettioid clade</taxon>
        <taxon>Phaseoleae</taxon>
        <taxon>Flemingia</taxon>
    </lineage>
</organism>
<reference evidence="2 3" key="1">
    <citation type="submission" date="2024-08" db="EMBL/GenBank/DDBJ databases">
        <title>Insights into the chromosomal genome structure of Flemingia macrophylla.</title>
        <authorList>
            <person name="Ding Y."/>
            <person name="Zhao Y."/>
            <person name="Bi W."/>
            <person name="Wu M."/>
            <person name="Zhao G."/>
            <person name="Gong Y."/>
            <person name="Li W."/>
            <person name="Zhang P."/>
        </authorList>
    </citation>
    <scope>NUCLEOTIDE SEQUENCE [LARGE SCALE GENOMIC DNA]</scope>
    <source>
        <strain evidence="2">DYQJB</strain>
        <tissue evidence="2">Leaf</tissue>
    </source>
</reference>
<dbReference type="Proteomes" id="UP001603857">
    <property type="component" value="Unassembled WGS sequence"/>
</dbReference>
<comment type="caution">
    <text evidence="2">The sequence shown here is derived from an EMBL/GenBank/DDBJ whole genome shotgun (WGS) entry which is preliminary data.</text>
</comment>
<evidence type="ECO:0000313" key="3">
    <source>
        <dbReference type="Proteomes" id="UP001603857"/>
    </source>
</evidence>
<dbReference type="AlphaFoldDB" id="A0ABD1L6Q1"/>
<accession>A0ABD1L6Q1</accession>
<feature type="compositionally biased region" description="Polar residues" evidence="1">
    <location>
        <begin position="19"/>
        <end position="33"/>
    </location>
</feature>
<name>A0ABD1L6Q1_9FABA</name>
<keyword evidence="3" id="KW-1185">Reference proteome</keyword>